<evidence type="ECO:0008006" key="4">
    <source>
        <dbReference type="Google" id="ProtNLM"/>
    </source>
</evidence>
<name>A0A0B7J0K1_9PROT</name>
<evidence type="ECO:0000256" key="1">
    <source>
        <dbReference type="SAM" id="SignalP"/>
    </source>
</evidence>
<dbReference type="EMBL" id="LN794158">
    <property type="protein sequence ID" value="CEN56143.1"/>
    <property type="molecule type" value="Genomic_DNA"/>
</dbReference>
<dbReference type="Proteomes" id="UP000056322">
    <property type="component" value="Chromosome 1"/>
</dbReference>
<sequence>MFESTPKPNRMMKLSLPLIVLLLGINPCAMAEDIHYYCDGDTTRTLGDGPHVEETDSKTYAIIGNETEFYTDKIKCDIDPRTIQCSSKKFNRTLKIDKLTGYTVDTYEIFKHGKPHVKIEFIGMCERYQISK</sequence>
<feature type="signal peptide" evidence="1">
    <location>
        <begin position="1"/>
        <end position="31"/>
    </location>
</feature>
<protein>
    <recommendedName>
        <fullName evidence="4">Lipoprotein</fullName>
    </recommendedName>
</protein>
<evidence type="ECO:0000313" key="3">
    <source>
        <dbReference type="Proteomes" id="UP000056322"/>
    </source>
</evidence>
<reference evidence="3" key="1">
    <citation type="submission" date="2014-12" db="EMBL/GenBank/DDBJ databases">
        <authorList>
            <person name="Salcher M.M."/>
        </authorList>
    </citation>
    <scope>NUCLEOTIDE SEQUENCE [LARGE SCALE GENOMIC DNA]</scope>
    <source>
        <strain evidence="3">MMS-10A-171</strain>
    </source>
</reference>
<feature type="chain" id="PRO_5002117137" description="Lipoprotein" evidence="1">
    <location>
        <begin position="32"/>
        <end position="132"/>
    </location>
</feature>
<evidence type="ECO:0000313" key="2">
    <source>
        <dbReference type="EMBL" id="CEN56143.1"/>
    </source>
</evidence>
<organism evidence="2 3">
    <name type="scientific">Candidatus Methylopumilus turicensis</name>
    <dbReference type="NCBI Taxonomy" id="1581680"/>
    <lineage>
        <taxon>Bacteria</taxon>
        <taxon>Pseudomonadati</taxon>
        <taxon>Pseudomonadota</taxon>
        <taxon>Betaproteobacteria</taxon>
        <taxon>Nitrosomonadales</taxon>
        <taxon>Methylophilaceae</taxon>
        <taxon>Candidatus Methylopumilus</taxon>
    </lineage>
</organism>
<keyword evidence="3" id="KW-1185">Reference proteome</keyword>
<dbReference type="AlphaFoldDB" id="A0A0B7J0K1"/>
<accession>A0A0B7J0K1</accession>
<gene>
    <name evidence="2" type="ORF">BN1209_1102</name>
</gene>
<dbReference type="STRING" id="1581680.BN1209_1102"/>
<proteinExistence type="predicted"/>
<dbReference type="HOGENOM" id="CLU_1914601_0_0_4"/>
<dbReference type="KEGG" id="mbac:BN1209_1102"/>
<keyword evidence="1" id="KW-0732">Signal</keyword>